<dbReference type="OrthoDB" id="9806575at2"/>
<feature type="transmembrane region" description="Helical" evidence="3">
    <location>
        <begin position="12"/>
        <end position="29"/>
    </location>
</feature>
<keyword evidence="3" id="KW-0812">Transmembrane</keyword>
<keyword evidence="3" id="KW-1133">Transmembrane helix</keyword>
<dbReference type="EMBL" id="ADLN01000012">
    <property type="protein sequence ID" value="EHI60712.1"/>
    <property type="molecule type" value="Genomic_DNA"/>
</dbReference>
<dbReference type="RefSeq" id="WP_006779261.1">
    <property type="nucleotide sequence ID" value="NZ_CP040506.1"/>
</dbReference>
<feature type="transmembrane region" description="Helical" evidence="3">
    <location>
        <begin position="41"/>
        <end position="64"/>
    </location>
</feature>
<proteinExistence type="inferred from homology"/>
<keyword evidence="5" id="KW-1185">Reference proteome</keyword>
<gene>
    <name evidence="4" type="ORF">HMPREF9473_01276</name>
</gene>
<evidence type="ECO:0000313" key="4">
    <source>
        <dbReference type="EMBL" id="EHI60712.1"/>
    </source>
</evidence>
<evidence type="ECO:0000256" key="3">
    <source>
        <dbReference type="SAM" id="Phobius"/>
    </source>
</evidence>
<dbReference type="PANTHER" id="PTHR34703:SF1">
    <property type="entry name" value="ANTIPORTER SUBUNIT MNHG2-RELATED"/>
    <property type="match status" value="1"/>
</dbReference>
<protein>
    <recommendedName>
        <fullName evidence="6">Monovalent cation/proton antiporter, MnhG/PhaG subunit</fullName>
    </recommendedName>
</protein>
<dbReference type="PANTHER" id="PTHR34703">
    <property type="entry name" value="ANTIPORTER SUBUNIT MNHG2-RELATED"/>
    <property type="match status" value="1"/>
</dbReference>
<keyword evidence="3" id="KW-0472">Membrane</keyword>
<evidence type="ECO:0000256" key="1">
    <source>
        <dbReference type="ARBA" id="ARBA00004141"/>
    </source>
</evidence>
<organism evidence="4 5">
    <name type="scientific">Hungatella hathewayi WAL-18680</name>
    <dbReference type="NCBI Taxonomy" id="742737"/>
    <lineage>
        <taxon>Bacteria</taxon>
        <taxon>Bacillati</taxon>
        <taxon>Bacillota</taxon>
        <taxon>Clostridia</taxon>
        <taxon>Lachnospirales</taxon>
        <taxon>Lachnospiraceae</taxon>
        <taxon>Hungatella</taxon>
    </lineage>
</organism>
<comment type="caution">
    <text evidence="4">The sequence shown here is derived from an EMBL/GenBank/DDBJ whole genome shotgun (WGS) entry which is preliminary data.</text>
</comment>
<dbReference type="HOGENOM" id="CLU_121334_2_1_9"/>
<evidence type="ECO:0000313" key="5">
    <source>
        <dbReference type="Proteomes" id="UP000005384"/>
    </source>
</evidence>
<dbReference type="PATRIC" id="fig|742737.3.peg.1285"/>
<dbReference type="Proteomes" id="UP000005384">
    <property type="component" value="Unassembled WGS sequence"/>
</dbReference>
<comment type="similarity">
    <text evidence="2">Belongs to the CPA3 antiporters (TC 2.A.63) subunit G family.</text>
</comment>
<evidence type="ECO:0008006" key="6">
    <source>
        <dbReference type="Google" id="ProtNLM"/>
    </source>
</evidence>
<accession>G5ICU1</accession>
<reference evidence="4 5" key="1">
    <citation type="submission" date="2011-08" db="EMBL/GenBank/DDBJ databases">
        <title>The Genome Sequence of Clostridium hathewayi WAL-18680.</title>
        <authorList>
            <consortium name="The Broad Institute Genome Sequencing Platform"/>
            <person name="Earl A."/>
            <person name="Ward D."/>
            <person name="Feldgarden M."/>
            <person name="Gevers D."/>
            <person name="Finegold S.M."/>
            <person name="Summanen P.H."/>
            <person name="Molitoris D.R."/>
            <person name="Song M."/>
            <person name="Daigneault M."/>
            <person name="Allen-Vercoe E."/>
            <person name="Young S.K."/>
            <person name="Zeng Q."/>
            <person name="Gargeya S."/>
            <person name="Fitzgerald M."/>
            <person name="Haas B."/>
            <person name="Abouelleil A."/>
            <person name="Alvarado L."/>
            <person name="Arachchi H.M."/>
            <person name="Berlin A."/>
            <person name="Brown A."/>
            <person name="Chapman S.B."/>
            <person name="Chen Z."/>
            <person name="Dunbar C."/>
            <person name="Freedman E."/>
            <person name="Gearin G."/>
            <person name="Gellesch M."/>
            <person name="Goldberg J."/>
            <person name="Griggs A."/>
            <person name="Gujja S."/>
            <person name="Heiman D."/>
            <person name="Howarth C."/>
            <person name="Larson L."/>
            <person name="Lui A."/>
            <person name="MacDonald P.J.P."/>
            <person name="Montmayeur A."/>
            <person name="Murphy C."/>
            <person name="Neiman D."/>
            <person name="Pearson M."/>
            <person name="Priest M."/>
            <person name="Roberts A."/>
            <person name="Saif S."/>
            <person name="Shea T."/>
            <person name="Shenoy N."/>
            <person name="Sisk P."/>
            <person name="Stolte C."/>
            <person name="Sykes S."/>
            <person name="Wortman J."/>
            <person name="Nusbaum C."/>
            <person name="Birren B."/>
        </authorList>
    </citation>
    <scope>NUCLEOTIDE SEQUENCE [LARGE SCALE GENOMIC DNA]</scope>
    <source>
        <strain evidence="4 5">WAL-18680</strain>
    </source>
</reference>
<dbReference type="AlphaFoldDB" id="G5ICU1"/>
<dbReference type="InterPro" id="IPR005133">
    <property type="entry name" value="PhaG_MnhG_YufB"/>
</dbReference>
<dbReference type="GO" id="GO:0015385">
    <property type="term" value="F:sodium:proton antiporter activity"/>
    <property type="evidence" value="ECO:0007669"/>
    <property type="project" value="TreeGrafter"/>
</dbReference>
<feature type="transmembrane region" description="Helical" evidence="3">
    <location>
        <begin position="70"/>
        <end position="88"/>
    </location>
</feature>
<evidence type="ECO:0000256" key="2">
    <source>
        <dbReference type="ARBA" id="ARBA00008404"/>
    </source>
</evidence>
<sequence length="118" mass="13154">MAFEWCKFALSAFFLITGILIMGVAVFGVNRFDRALNRMHAAAMGDTLGILFVIVGLMVIRGFSMDSLKLLLLILFFWVASPVSGHMISRLEVTTNENLTDLPVIDADEQPEKKEESE</sequence>
<comment type="subcellular location">
    <subcellularLocation>
        <location evidence="1">Membrane</location>
        <topology evidence="1">Multi-pass membrane protein</topology>
    </subcellularLocation>
</comment>
<dbReference type="Pfam" id="PF03334">
    <property type="entry name" value="PhaG_MnhG_YufB"/>
    <property type="match status" value="1"/>
</dbReference>
<name>G5ICU1_9FIRM</name>